<proteinExistence type="predicted"/>
<gene>
    <name evidence="2" type="ORF">H9982_06025</name>
</gene>
<evidence type="ECO:0000256" key="1">
    <source>
        <dbReference type="SAM" id="SignalP"/>
    </source>
</evidence>
<dbReference type="InterPro" id="IPR021670">
    <property type="entry name" value="DUF3256"/>
</dbReference>
<keyword evidence="1" id="KW-0732">Signal</keyword>
<dbReference type="EMBL" id="DXFB01000156">
    <property type="protein sequence ID" value="HIX45760.1"/>
    <property type="molecule type" value="Genomic_DNA"/>
</dbReference>
<organism evidence="2 3">
    <name type="scientific">Candidatus Barnesiella excrementipullorum</name>
    <dbReference type="NCBI Taxonomy" id="2838479"/>
    <lineage>
        <taxon>Bacteria</taxon>
        <taxon>Pseudomonadati</taxon>
        <taxon>Bacteroidota</taxon>
        <taxon>Bacteroidia</taxon>
        <taxon>Bacteroidales</taxon>
        <taxon>Barnesiellaceae</taxon>
        <taxon>Barnesiella</taxon>
    </lineage>
</organism>
<reference evidence="2" key="1">
    <citation type="journal article" date="2021" name="PeerJ">
        <title>Extensive microbial diversity within the chicken gut microbiome revealed by metagenomics and culture.</title>
        <authorList>
            <person name="Gilroy R."/>
            <person name="Ravi A."/>
            <person name="Getino M."/>
            <person name="Pursley I."/>
            <person name="Horton D.L."/>
            <person name="Alikhan N.F."/>
            <person name="Baker D."/>
            <person name="Gharbi K."/>
            <person name="Hall N."/>
            <person name="Watson M."/>
            <person name="Adriaenssens E.M."/>
            <person name="Foster-Nyarko E."/>
            <person name="Jarju S."/>
            <person name="Secka A."/>
            <person name="Antonio M."/>
            <person name="Oren A."/>
            <person name="Chaudhuri R.R."/>
            <person name="La Ragione R."/>
            <person name="Hildebrand F."/>
            <person name="Pallen M.J."/>
        </authorList>
    </citation>
    <scope>NUCLEOTIDE SEQUENCE</scope>
    <source>
        <strain evidence="2">ChiHjej12B11-16260</strain>
    </source>
</reference>
<dbReference type="Proteomes" id="UP000824246">
    <property type="component" value="Unassembled WGS sequence"/>
</dbReference>
<dbReference type="SUPFAM" id="SSF160925">
    <property type="entry name" value="PG1388-like"/>
    <property type="match status" value="1"/>
</dbReference>
<evidence type="ECO:0000313" key="2">
    <source>
        <dbReference type="EMBL" id="HIX45760.1"/>
    </source>
</evidence>
<feature type="signal peptide" evidence="1">
    <location>
        <begin position="1"/>
        <end position="21"/>
    </location>
</feature>
<feature type="chain" id="PRO_5038570727" evidence="1">
    <location>
        <begin position="22"/>
        <end position="214"/>
    </location>
</feature>
<dbReference type="Pfam" id="PF11644">
    <property type="entry name" value="DUF3256"/>
    <property type="match status" value="1"/>
</dbReference>
<reference evidence="2" key="2">
    <citation type="submission" date="2021-04" db="EMBL/GenBank/DDBJ databases">
        <authorList>
            <person name="Gilroy R."/>
        </authorList>
    </citation>
    <scope>NUCLEOTIDE SEQUENCE</scope>
    <source>
        <strain evidence="2">ChiHjej12B11-16260</strain>
    </source>
</reference>
<accession>A0A9D2AQ26</accession>
<comment type="caution">
    <text evidence="2">The sequence shown here is derived from an EMBL/GenBank/DDBJ whole genome shotgun (WGS) entry which is preliminary data.</text>
</comment>
<protein>
    <submittedName>
        <fullName evidence="2">DUF3256 family protein</fullName>
    </submittedName>
</protein>
<sequence length="214" mass="24333">MKIFRHIIVFILMTAHVAAWAATDMGDVWGTLPQKIVPTIEANRRMDMTDLYRAGQPARAATLLGGEAEITAMGDNYITVRLSESNTLQIKRIHTTNGTIYVTIQTLYAPAANSRIEIYDSNWQILDAHRYLPEVTAGDFIDPTLDKEQRYEILATLLIPTIEYTMNEAGNDIEAHATFEQTLDADSYRRIASHLILHRTLQWNGKKWQLTPMQ</sequence>
<evidence type="ECO:0000313" key="3">
    <source>
        <dbReference type="Proteomes" id="UP000824246"/>
    </source>
</evidence>
<name>A0A9D2AQ26_9BACT</name>
<dbReference type="AlphaFoldDB" id="A0A9D2AQ26"/>